<evidence type="ECO:0000313" key="2">
    <source>
        <dbReference type="EMBL" id="GAA5092201.1"/>
    </source>
</evidence>
<dbReference type="Proteomes" id="UP001501407">
    <property type="component" value="Unassembled WGS sequence"/>
</dbReference>
<keyword evidence="3" id="KW-1185">Reference proteome</keyword>
<protein>
    <submittedName>
        <fullName evidence="2">Uncharacterized protein</fullName>
    </submittedName>
</protein>
<name>A0ABP9MBT9_9MICO</name>
<sequence>MGLNPTGSPFLRASARTGVRNLPSRELLPDCCHGTAESRGSRQSAQSIAKRLRMMLNGGSRLTPNESLVSGNILATTEPRSDRTKPTQLDQSDEFEWVSIGGDGGI</sequence>
<reference evidence="3" key="1">
    <citation type="journal article" date="2019" name="Int. J. Syst. Evol. Microbiol.">
        <title>The Global Catalogue of Microorganisms (GCM) 10K type strain sequencing project: providing services to taxonomists for standard genome sequencing and annotation.</title>
        <authorList>
            <consortium name="The Broad Institute Genomics Platform"/>
            <consortium name="The Broad Institute Genome Sequencing Center for Infectious Disease"/>
            <person name="Wu L."/>
            <person name="Ma J."/>
        </authorList>
    </citation>
    <scope>NUCLEOTIDE SEQUENCE [LARGE SCALE GENOMIC DNA]</scope>
    <source>
        <strain evidence="3">JCM 18959</strain>
    </source>
</reference>
<gene>
    <name evidence="2" type="ORF">GCM10025760_20510</name>
</gene>
<feature type="region of interest" description="Disordered" evidence="1">
    <location>
        <begin position="76"/>
        <end position="106"/>
    </location>
</feature>
<accession>A0ABP9MBT9</accession>
<evidence type="ECO:0000256" key="1">
    <source>
        <dbReference type="SAM" id="MobiDB-lite"/>
    </source>
</evidence>
<comment type="caution">
    <text evidence="2">The sequence shown here is derived from an EMBL/GenBank/DDBJ whole genome shotgun (WGS) entry which is preliminary data.</text>
</comment>
<proteinExistence type="predicted"/>
<organism evidence="2 3">
    <name type="scientific">Microbacterium yannicii</name>
    <dbReference type="NCBI Taxonomy" id="671622"/>
    <lineage>
        <taxon>Bacteria</taxon>
        <taxon>Bacillati</taxon>
        <taxon>Actinomycetota</taxon>
        <taxon>Actinomycetes</taxon>
        <taxon>Micrococcales</taxon>
        <taxon>Microbacteriaceae</taxon>
        <taxon>Microbacterium</taxon>
    </lineage>
</organism>
<dbReference type="EMBL" id="BAABKZ010000002">
    <property type="protein sequence ID" value="GAA5092201.1"/>
    <property type="molecule type" value="Genomic_DNA"/>
</dbReference>
<evidence type="ECO:0000313" key="3">
    <source>
        <dbReference type="Proteomes" id="UP001501407"/>
    </source>
</evidence>